<dbReference type="Proteomes" id="UP000230233">
    <property type="component" value="Unassembled WGS sequence"/>
</dbReference>
<comment type="caution">
    <text evidence="2">The sequence shown here is derived from an EMBL/GenBank/DDBJ whole genome shotgun (WGS) entry which is preliminary data.</text>
</comment>
<keyword evidence="3" id="KW-1185">Reference proteome</keyword>
<gene>
    <name evidence="2" type="ORF">B9Z55_027654</name>
</gene>
<evidence type="ECO:0000313" key="3">
    <source>
        <dbReference type="Proteomes" id="UP000230233"/>
    </source>
</evidence>
<accession>A0A2G5SEQ1</accession>
<feature type="compositionally biased region" description="Basic and acidic residues" evidence="1">
    <location>
        <begin position="47"/>
        <end position="60"/>
    </location>
</feature>
<proteinExistence type="predicted"/>
<evidence type="ECO:0000256" key="1">
    <source>
        <dbReference type="SAM" id="MobiDB-lite"/>
    </source>
</evidence>
<dbReference type="AlphaFoldDB" id="A0A2G5SEQ1"/>
<protein>
    <submittedName>
        <fullName evidence="2">Uncharacterized protein</fullName>
    </submittedName>
</protein>
<name>A0A2G5SEQ1_9PELO</name>
<feature type="region of interest" description="Disordered" evidence="1">
    <location>
        <begin position="47"/>
        <end position="90"/>
    </location>
</feature>
<dbReference type="EMBL" id="PDUG01000012">
    <property type="protein sequence ID" value="PIC13534.1"/>
    <property type="molecule type" value="Genomic_DNA"/>
</dbReference>
<evidence type="ECO:0000313" key="2">
    <source>
        <dbReference type="EMBL" id="PIC13534.1"/>
    </source>
</evidence>
<reference evidence="3" key="1">
    <citation type="submission" date="2017-10" db="EMBL/GenBank/DDBJ databases">
        <title>Rapid genome shrinkage in a self-fertile nematode reveals novel sperm competition proteins.</title>
        <authorList>
            <person name="Yin D."/>
            <person name="Schwarz E.M."/>
            <person name="Thomas C.G."/>
            <person name="Felde R.L."/>
            <person name="Korf I.F."/>
            <person name="Cutter A.D."/>
            <person name="Schartner C.M."/>
            <person name="Ralston E.J."/>
            <person name="Meyer B.J."/>
            <person name="Haag E.S."/>
        </authorList>
    </citation>
    <scope>NUCLEOTIDE SEQUENCE [LARGE SCALE GENOMIC DNA]</scope>
    <source>
        <strain evidence="3">JU1422</strain>
    </source>
</reference>
<organism evidence="2 3">
    <name type="scientific">Caenorhabditis nigoni</name>
    <dbReference type="NCBI Taxonomy" id="1611254"/>
    <lineage>
        <taxon>Eukaryota</taxon>
        <taxon>Metazoa</taxon>
        <taxon>Ecdysozoa</taxon>
        <taxon>Nematoda</taxon>
        <taxon>Chromadorea</taxon>
        <taxon>Rhabditida</taxon>
        <taxon>Rhabditina</taxon>
        <taxon>Rhabditomorpha</taxon>
        <taxon>Rhabditoidea</taxon>
        <taxon>Rhabditidae</taxon>
        <taxon>Peloderinae</taxon>
        <taxon>Caenorhabditis</taxon>
    </lineage>
</organism>
<sequence length="90" mass="10640">MFEARKKTVVVRVQTVEVEKASSIDQKEETYKSAVESCHKPTEVLRKKPKNLSELRFMDKSKKKPNRRILESRKKSRKTSKMVENSSRMR</sequence>